<dbReference type="GO" id="GO:0003677">
    <property type="term" value="F:DNA binding"/>
    <property type="evidence" value="ECO:0007669"/>
    <property type="project" value="UniProtKB-KW"/>
</dbReference>
<evidence type="ECO:0000256" key="4">
    <source>
        <dbReference type="ARBA" id="ARBA00023242"/>
    </source>
</evidence>
<dbReference type="SMART" id="SM00066">
    <property type="entry name" value="GAL4"/>
    <property type="match status" value="1"/>
</dbReference>
<protein>
    <recommendedName>
        <fullName evidence="6">Zn(2)-C6 fungal-type domain-containing protein</fullName>
    </recommendedName>
</protein>
<keyword evidence="1" id="KW-0805">Transcription regulation</keyword>
<name>N4U492_FUSC1</name>
<feature type="compositionally biased region" description="Polar residues" evidence="5">
    <location>
        <begin position="1"/>
        <end position="23"/>
    </location>
</feature>
<dbReference type="InterPro" id="IPR050675">
    <property type="entry name" value="OAF3"/>
</dbReference>
<dbReference type="GO" id="GO:0008270">
    <property type="term" value="F:zinc ion binding"/>
    <property type="evidence" value="ECO:0007669"/>
    <property type="project" value="InterPro"/>
</dbReference>
<feature type="domain" description="Zn(2)-C6 fungal-type" evidence="6">
    <location>
        <begin position="42"/>
        <end position="73"/>
    </location>
</feature>
<feature type="region of interest" description="Disordered" evidence="5">
    <location>
        <begin position="1"/>
        <end position="43"/>
    </location>
</feature>
<dbReference type="Proteomes" id="UP000016928">
    <property type="component" value="Unassembled WGS sequence"/>
</dbReference>
<keyword evidence="2" id="KW-0238">DNA-binding</keyword>
<feature type="compositionally biased region" description="Low complexity" evidence="5">
    <location>
        <begin position="24"/>
        <end position="33"/>
    </location>
</feature>
<organism evidence="7 8">
    <name type="scientific">Fusarium oxysporum f. sp. cubense (strain race 1)</name>
    <name type="common">Panama disease fungus</name>
    <dbReference type="NCBI Taxonomy" id="1229664"/>
    <lineage>
        <taxon>Eukaryota</taxon>
        <taxon>Fungi</taxon>
        <taxon>Dikarya</taxon>
        <taxon>Ascomycota</taxon>
        <taxon>Pezizomycotina</taxon>
        <taxon>Sordariomycetes</taxon>
        <taxon>Hypocreomycetidae</taxon>
        <taxon>Hypocreales</taxon>
        <taxon>Nectriaceae</taxon>
        <taxon>Fusarium</taxon>
        <taxon>Fusarium oxysporum species complex</taxon>
    </lineage>
</organism>
<evidence type="ECO:0000256" key="1">
    <source>
        <dbReference type="ARBA" id="ARBA00023015"/>
    </source>
</evidence>
<dbReference type="Gene3D" id="4.10.240.10">
    <property type="entry name" value="Zn(2)-C6 fungal-type DNA-binding domain"/>
    <property type="match status" value="1"/>
</dbReference>
<sequence length="368" mass="40391">MTPSNGIPDTYTTRWNTHSTPINSSASRSPSSSTQTRKYNTSCDGCRKSRVKCSGGVPCRRCATSYISSTCVYSLSQRRGKKRAGTNNVSSASNELPSLEITPSDVDMGAFSINMPSTSFEPQSIDPAVSSLPDLAETWFEQTLTDQDAGAISGTSGTANSPSLTEIVNALDSPPPSFCLKPKAKCPKACYADIHDMSGSVDAITQSPGQTPLDEILSLFQRVFHKSAQYLACQNCDTGCLRHINLVMLHQRQVNLLSELAEDPGEYLRNYFTQTTLGSFQTSKPDDIAIKQLMVRHAARDVRISVDADHKSATGFQERYIAGTLDLSDTGKLNVKWLVEVSENLRRTLEYVRVLLEKDDWAMKLLHS</sequence>
<gene>
    <name evidence="7" type="ORF">FOC1_g10009491</name>
</gene>
<reference evidence="8" key="1">
    <citation type="submission" date="2012-09" db="EMBL/GenBank/DDBJ databases">
        <title>Genome sequencing and comparative transcriptomics of race 1 and race 4 of banana pathogen: Fusarium oxysporum f. sp. cubense.</title>
        <authorList>
            <person name="Fang X."/>
            <person name="Huang J."/>
        </authorList>
    </citation>
    <scope>NUCLEOTIDE SEQUENCE [LARGE SCALE GENOMIC DNA]</scope>
    <source>
        <strain evidence="8">race 1</strain>
    </source>
</reference>
<proteinExistence type="predicted"/>
<dbReference type="Pfam" id="PF00172">
    <property type="entry name" value="Zn_clus"/>
    <property type="match status" value="1"/>
</dbReference>
<feature type="compositionally biased region" description="Polar residues" evidence="5">
    <location>
        <begin position="34"/>
        <end position="43"/>
    </location>
</feature>
<dbReference type="PROSITE" id="PS50048">
    <property type="entry name" value="ZN2_CY6_FUNGAL_2"/>
    <property type="match status" value="1"/>
</dbReference>
<dbReference type="PANTHER" id="PTHR31069">
    <property type="entry name" value="OLEATE-ACTIVATED TRANSCRIPTION FACTOR 1-RELATED"/>
    <property type="match status" value="1"/>
</dbReference>
<dbReference type="CDD" id="cd00067">
    <property type="entry name" value="GAL4"/>
    <property type="match status" value="1"/>
</dbReference>
<evidence type="ECO:0000313" key="7">
    <source>
        <dbReference type="EMBL" id="ENH69984.1"/>
    </source>
</evidence>
<dbReference type="InterPro" id="IPR001138">
    <property type="entry name" value="Zn2Cys6_DnaBD"/>
</dbReference>
<dbReference type="PANTHER" id="PTHR31069:SF31">
    <property type="entry name" value="MONODICTYPHENONE CLUSTER TRANSCRIPTION FACTOR-RELATED"/>
    <property type="match status" value="1"/>
</dbReference>
<evidence type="ECO:0000256" key="2">
    <source>
        <dbReference type="ARBA" id="ARBA00023125"/>
    </source>
</evidence>
<evidence type="ECO:0000313" key="8">
    <source>
        <dbReference type="Proteomes" id="UP000016928"/>
    </source>
</evidence>
<evidence type="ECO:0000256" key="5">
    <source>
        <dbReference type="SAM" id="MobiDB-lite"/>
    </source>
</evidence>
<dbReference type="OMA" id="CKVKCSG"/>
<accession>N4U492</accession>
<dbReference type="AlphaFoldDB" id="N4U492"/>
<evidence type="ECO:0000256" key="3">
    <source>
        <dbReference type="ARBA" id="ARBA00023163"/>
    </source>
</evidence>
<dbReference type="SUPFAM" id="SSF57701">
    <property type="entry name" value="Zn2/Cys6 DNA-binding domain"/>
    <property type="match status" value="1"/>
</dbReference>
<dbReference type="HOGENOM" id="CLU_065184_0_0_1"/>
<reference evidence="8" key="2">
    <citation type="journal article" date="2014" name="PLoS ONE">
        <title>Genome and Transcriptome Analysis of the Fungal Pathogen Fusarium oxysporum f. sp. cubense Causing Banana Vascular Wilt Disease.</title>
        <authorList>
            <person name="Guo L."/>
            <person name="Han L."/>
            <person name="Yang L."/>
            <person name="Zeng H."/>
            <person name="Fan D."/>
            <person name="Zhu Y."/>
            <person name="Feng Y."/>
            <person name="Wang G."/>
            <person name="Peng C."/>
            <person name="Jiang X."/>
            <person name="Zhou D."/>
            <person name="Ni P."/>
            <person name="Liang C."/>
            <person name="Liu L."/>
            <person name="Wang J."/>
            <person name="Mao C."/>
            <person name="Fang X."/>
            <person name="Peng M."/>
            <person name="Huang J."/>
        </authorList>
    </citation>
    <scope>NUCLEOTIDE SEQUENCE [LARGE SCALE GENOMIC DNA]</scope>
    <source>
        <strain evidence="8">race 1</strain>
    </source>
</reference>
<dbReference type="PROSITE" id="PS00463">
    <property type="entry name" value="ZN2_CY6_FUNGAL_1"/>
    <property type="match status" value="1"/>
</dbReference>
<dbReference type="InterPro" id="IPR036864">
    <property type="entry name" value="Zn2-C6_fun-type_DNA-bd_sf"/>
</dbReference>
<dbReference type="GO" id="GO:0000981">
    <property type="term" value="F:DNA-binding transcription factor activity, RNA polymerase II-specific"/>
    <property type="evidence" value="ECO:0007669"/>
    <property type="project" value="InterPro"/>
</dbReference>
<dbReference type="VEuPathDB" id="FungiDB:FOC1_g10009491"/>
<dbReference type="EMBL" id="KB730215">
    <property type="protein sequence ID" value="ENH69984.1"/>
    <property type="molecule type" value="Genomic_DNA"/>
</dbReference>
<keyword evidence="4" id="KW-0539">Nucleus</keyword>
<evidence type="ECO:0000259" key="6">
    <source>
        <dbReference type="PROSITE" id="PS50048"/>
    </source>
</evidence>
<dbReference type="OrthoDB" id="2123952at2759"/>
<keyword evidence="3" id="KW-0804">Transcription</keyword>